<evidence type="ECO:0000313" key="2">
    <source>
        <dbReference type="Proteomes" id="UP000234331"/>
    </source>
</evidence>
<dbReference type="Gene3D" id="3.20.20.30">
    <property type="entry name" value="Luciferase-like domain"/>
    <property type="match status" value="2"/>
</dbReference>
<dbReference type="RefSeq" id="WP_101833440.1">
    <property type="nucleotide sequence ID" value="NZ_FZMO01000335.1"/>
</dbReference>
<reference evidence="1 2" key="1">
    <citation type="submission" date="2017-06" db="EMBL/GenBank/DDBJ databases">
        <authorList>
            <person name="Kim H.J."/>
            <person name="Triplett B.A."/>
        </authorList>
    </citation>
    <scope>NUCLEOTIDE SEQUENCE [LARGE SCALE GENOMIC DNA]</scope>
    <source>
        <strain evidence="1">FRACA_ARgP5</strain>
    </source>
</reference>
<dbReference type="Proteomes" id="UP000234331">
    <property type="component" value="Unassembled WGS sequence"/>
</dbReference>
<organism evidence="1 2">
    <name type="scientific">Frankia canadensis</name>
    <dbReference type="NCBI Taxonomy" id="1836972"/>
    <lineage>
        <taxon>Bacteria</taxon>
        <taxon>Bacillati</taxon>
        <taxon>Actinomycetota</taxon>
        <taxon>Actinomycetes</taxon>
        <taxon>Frankiales</taxon>
        <taxon>Frankiaceae</taxon>
        <taxon>Frankia</taxon>
    </lineage>
</organism>
<dbReference type="InterPro" id="IPR019922">
    <property type="entry name" value="Lucif-like_OxRdatse_MSMEG_4141"/>
</dbReference>
<accession>A0A2I2KWN0</accession>
<name>A0A2I2KWN0_9ACTN</name>
<dbReference type="SUPFAM" id="SSF51679">
    <property type="entry name" value="Bacterial luciferase-like"/>
    <property type="match status" value="1"/>
</dbReference>
<dbReference type="NCBIfam" id="TIGR03620">
    <property type="entry name" value="F420_MSMEG_4141"/>
    <property type="match status" value="1"/>
</dbReference>
<gene>
    <name evidence="1" type="ORF">FRACA_400026</name>
</gene>
<sequence>MPRIELGAVGVVLSPATNGLAAAAREVEALGYPTLWLTGGPLRSLGQVRQVVEATSRIRVATGILSVDLFPAADVAALYTELEASHPGRFVVGLGGAHGPRPLRTLADYVNALGGAVPRTALAFAALGPKMLAFAREHGAAAYPVLVTPEYTQEIRGSLGDDTTLAVSQLAVLDAADPARARAAARAPLGFLGSLPAYQAHFARMGFTDEEIATLADRLVDDLVPHGEVAAAAAAVAAQSAAGADHVAISLVTDGEEAPLASLRALAEVLPV</sequence>
<dbReference type="EMBL" id="FZMO01000335">
    <property type="protein sequence ID" value="SNQ50093.1"/>
    <property type="molecule type" value="Genomic_DNA"/>
</dbReference>
<proteinExistence type="predicted"/>
<dbReference type="AlphaFoldDB" id="A0A2I2KWN0"/>
<dbReference type="OrthoDB" id="4760590at2"/>
<evidence type="ECO:0000313" key="1">
    <source>
        <dbReference type="EMBL" id="SNQ50093.1"/>
    </source>
</evidence>
<dbReference type="GO" id="GO:0016705">
    <property type="term" value="F:oxidoreductase activity, acting on paired donors, with incorporation or reduction of molecular oxygen"/>
    <property type="evidence" value="ECO:0007669"/>
    <property type="project" value="InterPro"/>
</dbReference>
<protein>
    <submittedName>
        <fullName evidence="1">F420-dependent oxidoreductase</fullName>
    </submittedName>
</protein>
<dbReference type="InterPro" id="IPR036661">
    <property type="entry name" value="Luciferase-like_sf"/>
</dbReference>
<keyword evidence="2" id="KW-1185">Reference proteome</keyword>